<evidence type="ECO:0000256" key="4">
    <source>
        <dbReference type="ARBA" id="ARBA00022777"/>
    </source>
</evidence>
<evidence type="ECO:0000256" key="5">
    <source>
        <dbReference type="ARBA" id="ARBA00022840"/>
    </source>
</evidence>
<comment type="caution">
    <text evidence="8">The sequence shown here is derived from an EMBL/GenBank/DDBJ whole genome shotgun (WGS) entry which is preliminary data.</text>
</comment>
<dbReference type="InterPro" id="IPR011611">
    <property type="entry name" value="PfkB_dom"/>
</dbReference>
<evidence type="ECO:0000256" key="1">
    <source>
        <dbReference type="ARBA" id="ARBA00010688"/>
    </source>
</evidence>
<organism evidence="8">
    <name type="scientific">Leptospirillum ferriphilum</name>
    <dbReference type="NCBI Taxonomy" id="178606"/>
    <lineage>
        <taxon>Bacteria</taxon>
        <taxon>Pseudomonadati</taxon>
        <taxon>Nitrospirota</taxon>
        <taxon>Nitrospiria</taxon>
        <taxon>Nitrospirales</taxon>
        <taxon>Nitrospiraceae</taxon>
        <taxon>Leptospirillum</taxon>
    </lineage>
</organism>
<dbReference type="SUPFAM" id="SSF53613">
    <property type="entry name" value="Ribokinase-like"/>
    <property type="match status" value="1"/>
</dbReference>
<dbReference type="PANTHER" id="PTHR46566:SF2">
    <property type="entry name" value="ATP-DEPENDENT 6-PHOSPHOFRUCTOKINASE ISOZYME 2"/>
    <property type="match status" value="1"/>
</dbReference>
<dbReference type="GO" id="GO:0005829">
    <property type="term" value="C:cytosol"/>
    <property type="evidence" value="ECO:0007669"/>
    <property type="project" value="TreeGrafter"/>
</dbReference>
<dbReference type="NCBIfam" id="TIGR03168">
    <property type="entry name" value="1-PFK"/>
    <property type="match status" value="1"/>
</dbReference>
<dbReference type="CDD" id="cd01164">
    <property type="entry name" value="FruK_PfkB_like"/>
    <property type="match status" value="1"/>
</dbReference>
<name>A0A7C3QYB5_9BACT</name>
<dbReference type="InterPro" id="IPR017583">
    <property type="entry name" value="Tagatose/fructose_Pkinase"/>
</dbReference>
<keyword evidence="4 8" id="KW-0418">Kinase</keyword>
<evidence type="ECO:0000313" key="8">
    <source>
        <dbReference type="EMBL" id="HFT92634.1"/>
    </source>
</evidence>
<sequence>MKGSGTLVSGQSRPLATLTLNPAVDISYDIPRLIPDQKSHASSTRYDPGGNGINVGRALRELHVNARNFCVIGGNSGILFEKLLENQIDHVFCQRVEGETRMNGTIIQSDPPVQYEVTGVGPNVPSSILDDLCLKFIDACRGGVGILAGSIPQGVPEDIYGRLVNRLREEGTLSVVDAHGNLLQNAIHEHPFLIKPNRYELSLLLGRTLSRFEDVAEEARILQRGGISYVCVSLGEEGAILVGPEGSFFAKAPPVIVKCTVGSGDSMLAGLVASLSSGRSQSDALRLAVACGSGTSAQPGTAIFTYDQLNVLLKQTEVMQLDI</sequence>
<feature type="domain" description="Carbohydrate kinase PfkB" evidence="7">
    <location>
        <begin position="30"/>
        <end position="303"/>
    </location>
</feature>
<comment type="similarity">
    <text evidence="1">Belongs to the carbohydrate kinase PfkB family.</text>
</comment>
<dbReference type="GO" id="GO:0008443">
    <property type="term" value="F:phosphofructokinase activity"/>
    <property type="evidence" value="ECO:0007669"/>
    <property type="project" value="TreeGrafter"/>
</dbReference>
<evidence type="ECO:0000256" key="3">
    <source>
        <dbReference type="ARBA" id="ARBA00022741"/>
    </source>
</evidence>
<dbReference type="InterPro" id="IPR029056">
    <property type="entry name" value="Ribokinase-like"/>
</dbReference>
<keyword evidence="3" id="KW-0547">Nucleotide-binding</keyword>
<dbReference type="PANTHER" id="PTHR46566">
    <property type="entry name" value="1-PHOSPHOFRUCTOKINASE-RELATED"/>
    <property type="match status" value="1"/>
</dbReference>
<gene>
    <name evidence="8" type="ORF">ENX03_01590</name>
</gene>
<accession>A0A7C3QYB5</accession>
<evidence type="ECO:0000256" key="2">
    <source>
        <dbReference type="ARBA" id="ARBA00022679"/>
    </source>
</evidence>
<reference evidence="8" key="1">
    <citation type="journal article" date="2020" name="mSystems">
        <title>Genome- and Community-Level Interaction Insights into Carbon Utilization and Element Cycling Functions of Hydrothermarchaeota in Hydrothermal Sediment.</title>
        <authorList>
            <person name="Zhou Z."/>
            <person name="Liu Y."/>
            <person name="Xu W."/>
            <person name="Pan J."/>
            <person name="Luo Z.H."/>
            <person name="Li M."/>
        </authorList>
    </citation>
    <scope>NUCLEOTIDE SEQUENCE [LARGE SCALE GENOMIC DNA]</scope>
    <source>
        <strain evidence="8">SpSt-902</strain>
    </source>
</reference>
<dbReference type="Gene3D" id="3.40.1190.20">
    <property type="match status" value="1"/>
</dbReference>
<dbReference type="GO" id="GO:0005524">
    <property type="term" value="F:ATP binding"/>
    <property type="evidence" value="ECO:0007669"/>
    <property type="project" value="UniProtKB-KW"/>
</dbReference>
<proteinExistence type="inferred from homology"/>
<keyword evidence="5" id="KW-0067">ATP-binding</keyword>
<dbReference type="PIRSF" id="PIRSF000535">
    <property type="entry name" value="1PFK/6PFK/LacC"/>
    <property type="match status" value="1"/>
</dbReference>
<protein>
    <submittedName>
        <fullName evidence="8">1-phosphofructokinase family hexose kinase</fullName>
    </submittedName>
</protein>
<dbReference type="EMBL" id="DTMM01000030">
    <property type="protein sequence ID" value="HFT92634.1"/>
    <property type="molecule type" value="Genomic_DNA"/>
</dbReference>
<keyword evidence="2 6" id="KW-0808">Transferase</keyword>
<evidence type="ECO:0000259" key="7">
    <source>
        <dbReference type="Pfam" id="PF00294"/>
    </source>
</evidence>
<dbReference type="Pfam" id="PF00294">
    <property type="entry name" value="PfkB"/>
    <property type="match status" value="1"/>
</dbReference>
<dbReference type="AlphaFoldDB" id="A0A7C3QYB5"/>
<evidence type="ECO:0000256" key="6">
    <source>
        <dbReference type="PIRNR" id="PIRNR000535"/>
    </source>
</evidence>